<dbReference type="KEGG" id="run:DR864_28140"/>
<protein>
    <submittedName>
        <fullName evidence="4">Uncharacterized protein</fullName>
    </submittedName>
</protein>
<dbReference type="SMART" id="SM00758">
    <property type="entry name" value="PA14"/>
    <property type="match status" value="1"/>
</dbReference>
<evidence type="ECO:0000259" key="1">
    <source>
        <dbReference type="PROSITE" id="PS50853"/>
    </source>
</evidence>
<feature type="domain" description="PA14" evidence="2">
    <location>
        <begin position="547"/>
        <end position="688"/>
    </location>
</feature>
<dbReference type="Proteomes" id="UP000251993">
    <property type="component" value="Chromosome"/>
</dbReference>
<dbReference type="EMBL" id="CP030850">
    <property type="protein sequence ID" value="AXE21335.1"/>
    <property type="molecule type" value="Genomic_DNA"/>
</dbReference>
<reference evidence="4 5" key="1">
    <citation type="submission" date="2018-07" db="EMBL/GenBank/DDBJ databases">
        <title>Genome sequencing of Runella.</title>
        <authorList>
            <person name="Baek M.-G."/>
            <person name="Yi H."/>
        </authorList>
    </citation>
    <scope>NUCLEOTIDE SEQUENCE [LARGE SCALE GENOMIC DNA]</scope>
    <source>
        <strain evidence="4 5">HYN0085</strain>
    </source>
</reference>
<keyword evidence="5" id="KW-1185">Reference proteome</keyword>
<evidence type="ECO:0000259" key="2">
    <source>
        <dbReference type="PROSITE" id="PS51820"/>
    </source>
</evidence>
<dbReference type="CDD" id="cd00063">
    <property type="entry name" value="FN3"/>
    <property type="match status" value="1"/>
</dbReference>
<sequence>MAKRYTAISEDRKRQVERDLIEDVESELDAYLKREVITDPIDFLAITKNGSWRLDADSWAGFEYPPGDCISHGQLESFTNGVDIRLEFTDDDGFAAVLRKVNGTWEIDEETNPGGWYYPSSAEINEFDEAGNQLGLKGRFRNGKLFDFQQFVIRKDDILMGLLPAYNVLSGIPKLDEGQHVASINGSYVYYIEDWAEIADGPANLTGKGFLRISYYNGIVHFQAYSFADGETTMAHATIPAQGEEMTKWRIDSDVFATIEQLNNRLELYALKNHIHDDRYFIKAEIEAIVAQYKLAEWLPEITDVKGLAITLLNKLDVSLFHNALPGDAIVLGPEGVPVAADLTDAYTTTVALVNAKEGVAYSTVIEDISLIFPRGAENKRIAATASGRWMGFAGAIVGGSGANLTLSGTPTSAGVVMISLDFIWTIAGMERREQRILFLTVEPAAATITAPNAPTGLTATAVSTTQINLAWVDNATNESVQEIQRSTNAGFTDAVKIATVEANVTSYQDKVGLSPGVTYYYRVRASNSTDNSAWDTDSATTLTNTAPTSGLWANYYDTEDINALGTAAEGRVDTVIDFDLTADAPSEDVTPGAYIARWSGFIKTPVSGNFQFNFDANAKFRIYFGGALVVDSWALTTLRSVGFSRAMTADVQVPILIEYLQTNADSYARLGYTNGNVNDVVPTAWLVPLEVAPLVAPVLSAANVDSDTIRLSWTLTTDPDTFEVFGGVVDNANNNSILPLLTNITPAASARTIDVNGLNAGTTFVFEMRSKKNGVYSELSNRATASTPNAADVPNSAAPVILIRPALSTNTLITQFADNNTGDTELYTFRFKQVGTGTWYYRTISGGLSTNEADAYASTYPAGSTRELNLSNDFFAGKLIRVEVRVTKDGLSSPWAGSEETETVGENRVYEIIEMDKFRPRKATNGLWYDSEAETDNSVFHNFYFAEDRKELFFNADGSPKPFVDISIPGNSIIMFRKLRVRKSTFRDIQKFEEYGYLANLKGGDINNIQYNAQAIIRTFDEAYVPPTTPPPTTPPPPPPVTLTRAQAINYNESLPHYIVIYTMSYTQWKIDHIKGAALASKNAGLKEIQLAFAPYKVWNNYTSAGAFNADALTWTWTNINTIVNYVCNDLGLRLIVRLHPDMSDYSLTTFAANADTPDLTAAWGGYMDKNSSGGIIGLKMDNFDSPPWMLFRRFCAAFKAQYNTYWTTGKMSLWEFAINTNQEAQIFPDSTISYPGYVDYVNRTEQMYAMGQLMLSIMSGWDDSQWNVGSWINEGYQLKGNSMGYNRFTNGFRGMRGNHDSNWSGELRDFHDMVMYTRRKKATNRFFSVEYFRKDNVSTASAMAAAMARSMNNGAWRVGFVYESPEDTQEKATADVSNFIREVAGALQNSGHLARALAEPTAHPVENEFTLFAAWNQASPNGHDLMVQAFNNYRNQNNGVRQYIGVSYEMGNTPSISVSRIASNQIRVTVLSPTYNGADGYEYSFREVGTSTWYTWDENGVITTNSSSPGIWSLLSGGGGISNITSSYFVGKTVQARVRMWKTGQFPSTWSNIVSE</sequence>
<dbReference type="InterPro" id="IPR011658">
    <property type="entry name" value="PA14_dom"/>
</dbReference>
<dbReference type="SUPFAM" id="SSF49265">
    <property type="entry name" value="Fibronectin type III"/>
    <property type="match status" value="1"/>
</dbReference>
<dbReference type="InterPro" id="IPR037524">
    <property type="entry name" value="PA14/GLEYA"/>
</dbReference>
<dbReference type="Pfam" id="PF07691">
    <property type="entry name" value="PA14"/>
    <property type="match status" value="1"/>
</dbReference>
<dbReference type="KEGG" id="run:DR864_00275"/>
<evidence type="ECO:0000313" key="3">
    <source>
        <dbReference type="EMBL" id="AXE16268.1"/>
    </source>
</evidence>
<evidence type="ECO:0000313" key="4">
    <source>
        <dbReference type="EMBL" id="AXE21335.1"/>
    </source>
</evidence>
<dbReference type="Gene3D" id="2.60.40.10">
    <property type="entry name" value="Immunoglobulins"/>
    <property type="match status" value="1"/>
</dbReference>
<dbReference type="PROSITE" id="PS50853">
    <property type="entry name" value="FN3"/>
    <property type="match status" value="2"/>
</dbReference>
<dbReference type="SMART" id="SM00060">
    <property type="entry name" value="FN3"/>
    <property type="match status" value="2"/>
</dbReference>
<evidence type="ECO:0000313" key="5">
    <source>
        <dbReference type="Proteomes" id="UP000251993"/>
    </source>
</evidence>
<organism evidence="4 5">
    <name type="scientific">Runella rosea</name>
    <dbReference type="NCBI Taxonomy" id="2259595"/>
    <lineage>
        <taxon>Bacteria</taxon>
        <taxon>Pseudomonadati</taxon>
        <taxon>Bacteroidota</taxon>
        <taxon>Cytophagia</taxon>
        <taxon>Cytophagales</taxon>
        <taxon>Spirosomataceae</taxon>
        <taxon>Runella</taxon>
    </lineage>
</organism>
<dbReference type="EMBL" id="CP030850">
    <property type="protein sequence ID" value="AXE16268.1"/>
    <property type="molecule type" value="Genomic_DNA"/>
</dbReference>
<proteinExistence type="predicted"/>
<dbReference type="RefSeq" id="WP_114065089.1">
    <property type="nucleotide sequence ID" value="NZ_CP030850.1"/>
</dbReference>
<dbReference type="InterPro" id="IPR003961">
    <property type="entry name" value="FN3_dom"/>
</dbReference>
<dbReference type="PROSITE" id="PS51820">
    <property type="entry name" value="PA14"/>
    <property type="match status" value="1"/>
</dbReference>
<gene>
    <name evidence="3" type="ORF">DR864_00275</name>
    <name evidence="4" type="ORF">DR864_28140</name>
</gene>
<dbReference type="SUPFAM" id="SSF56988">
    <property type="entry name" value="Anthrax protective antigen"/>
    <property type="match status" value="1"/>
</dbReference>
<dbReference type="Gene3D" id="3.90.182.10">
    <property type="entry name" value="Toxin - Anthrax Protective Antigen,domain 1"/>
    <property type="match status" value="1"/>
</dbReference>
<dbReference type="InterPro" id="IPR013783">
    <property type="entry name" value="Ig-like_fold"/>
</dbReference>
<accession>A0A344TRR4</accession>
<dbReference type="OrthoDB" id="9803616at2"/>
<feature type="domain" description="Fibronectin type-III" evidence="1">
    <location>
        <begin position="454"/>
        <end position="549"/>
    </location>
</feature>
<dbReference type="InterPro" id="IPR036116">
    <property type="entry name" value="FN3_sf"/>
</dbReference>
<name>A0A344TRR4_9BACT</name>
<feature type="domain" description="Fibronectin type-III" evidence="1">
    <location>
        <begin position="694"/>
        <end position="791"/>
    </location>
</feature>